<dbReference type="EMBL" id="JBGBPQ010000010">
    <property type="protein sequence ID" value="KAL1518542.1"/>
    <property type="molecule type" value="Genomic_DNA"/>
</dbReference>
<evidence type="ECO:0000313" key="1">
    <source>
        <dbReference type="EMBL" id="KAL1518542.1"/>
    </source>
</evidence>
<proteinExistence type="predicted"/>
<sequence length="349" mass="38242">MGGSASQRAEIDDKARSFRSAAAREEAVMEEEVTVVVEMALAKEAARLEERVVEVAWEVQTEDSAVGDARPDLSRKHRPTTGISLRAPSRKLGTYSFFRLIAAAAAEGAIELLVLCLCEPPGGSAASEQSRRACEALARLCEGRGAAAEARRRRAVGAGVDRGRCGSVRRVCGYADSRAESRQACSFRPYRLLPHAGTIAALALRRARALRQTKHRSSDELLPKLSQTTLKSLECLELWARAVFCTRSSHWSFCLEGLRRSEQMELSTVVHDVIDPTQHRTCCLLCCWHVAEPLAKRLSTAWQERRALRSASTASSGRVAHDDALVTAKLVSHVFFVVVAEVVVTWTCA</sequence>
<gene>
    <name evidence="1" type="ORF">AB1Y20_002831</name>
</gene>
<accession>A0AB34JCR3</accession>
<dbReference type="AlphaFoldDB" id="A0AB34JCR3"/>
<protein>
    <submittedName>
        <fullName evidence="1">Uncharacterized protein</fullName>
    </submittedName>
</protein>
<keyword evidence="2" id="KW-1185">Reference proteome</keyword>
<organism evidence="1 2">
    <name type="scientific">Prymnesium parvum</name>
    <name type="common">Toxic golden alga</name>
    <dbReference type="NCBI Taxonomy" id="97485"/>
    <lineage>
        <taxon>Eukaryota</taxon>
        <taxon>Haptista</taxon>
        <taxon>Haptophyta</taxon>
        <taxon>Prymnesiophyceae</taxon>
        <taxon>Prymnesiales</taxon>
        <taxon>Prymnesiaceae</taxon>
        <taxon>Prymnesium</taxon>
    </lineage>
</organism>
<name>A0AB34JCR3_PRYPA</name>
<reference evidence="1 2" key="1">
    <citation type="journal article" date="2024" name="Science">
        <title>Giant polyketide synthase enzymes in the biosynthesis of giant marine polyether toxins.</title>
        <authorList>
            <person name="Fallon T.R."/>
            <person name="Shende V.V."/>
            <person name="Wierzbicki I.H."/>
            <person name="Pendleton A.L."/>
            <person name="Watervoot N.F."/>
            <person name="Auber R.P."/>
            <person name="Gonzalez D.J."/>
            <person name="Wisecaver J.H."/>
            <person name="Moore B.S."/>
        </authorList>
    </citation>
    <scope>NUCLEOTIDE SEQUENCE [LARGE SCALE GENOMIC DNA]</scope>
    <source>
        <strain evidence="1 2">12B1</strain>
    </source>
</reference>
<dbReference type="Proteomes" id="UP001515480">
    <property type="component" value="Unassembled WGS sequence"/>
</dbReference>
<evidence type="ECO:0000313" key="2">
    <source>
        <dbReference type="Proteomes" id="UP001515480"/>
    </source>
</evidence>
<comment type="caution">
    <text evidence="1">The sequence shown here is derived from an EMBL/GenBank/DDBJ whole genome shotgun (WGS) entry which is preliminary data.</text>
</comment>